<dbReference type="RefSeq" id="WP_377769742.1">
    <property type="nucleotide sequence ID" value="NZ_JBHUHO010000008.1"/>
</dbReference>
<dbReference type="InterPro" id="IPR008875">
    <property type="entry name" value="TraX"/>
</dbReference>
<keyword evidence="1" id="KW-0812">Transmembrane</keyword>
<dbReference type="Pfam" id="PF05857">
    <property type="entry name" value="TraX"/>
    <property type="match status" value="1"/>
</dbReference>
<feature type="transmembrane region" description="Helical" evidence="1">
    <location>
        <begin position="138"/>
        <end position="156"/>
    </location>
</feature>
<dbReference type="Proteomes" id="UP001597362">
    <property type="component" value="Unassembled WGS sequence"/>
</dbReference>
<proteinExistence type="predicted"/>
<keyword evidence="1" id="KW-0472">Membrane</keyword>
<sequence>MQLIAMLTMLIDHIGVVFFPEDSSWRIIGRLAFPLYAYLLVQGYHRTRNIKKYMVRLSLLAIIAQLPFSLLFSTWELNAIVTLWVGLLTIYALDVAPRRVEWKFAIVAGAVFVSLLIPFDYGIYGLLLILIYRYAPQKLWLVWHLALNIIIGLLLFGWVIQQFSIFSTILLVYMPLVVNQLEKSSVPRWLWRSFYPAHLAVLWVLQQVMLHLL</sequence>
<organism evidence="2 3">
    <name type="scientific">Paenibacillus yanchengensis</name>
    <dbReference type="NCBI Taxonomy" id="2035833"/>
    <lineage>
        <taxon>Bacteria</taxon>
        <taxon>Bacillati</taxon>
        <taxon>Bacillota</taxon>
        <taxon>Bacilli</taxon>
        <taxon>Bacillales</taxon>
        <taxon>Paenibacillaceae</taxon>
        <taxon>Paenibacillus</taxon>
    </lineage>
</organism>
<feature type="transmembrane region" description="Helical" evidence="1">
    <location>
        <begin position="105"/>
        <end position="132"/>
    </location>
</feature>
<evidence type="ECO:0000256" key="1">
    <source>
        <dbReference type="SAM" id="Phobius"/>
    </source>
</evidence>
<comment type="caution">
    <text evidence="2">The sequence shown here is derived from an EMBL/GenBank/DDBJ whole genome shotgun (WGS) entry which is preliminary data.</text>
</comment>
<keyword evidence="1" id="KW-1133">Transmembrane helix</keyword>
<evidence type="ECO:0000313" key="3">
    <source>
        <dbReference type="Proteomes" id="UP001597362"/>
    </source>
</evidence>
<dbReference type="EMBL" id="JBHUHO010000008">
    <property type="protein sequence ID" value="MFD2114726.1"/>
    <property type="molecule type" value="Genomic_DNA"/>
</dbReference>
<feature type="transmembrane region" description="Helical" evidence="1">
    <location>
        <begin position="53"/>
        <end position="71"/>
    </location>
</feature>
<gene>
    <name evidence="2" type="ORF">ACFSJH_03055</name>
</gene>
<accession>A0ABW4YGC3</accession>
<evidence type="ECO:0000313" key="2">
    <source>
        <dbReference type="EMBL" id="MFD2114726.1"/>
    </source>
</evidence>
<reference evidence="3" key="1">
    <citation type="journal article" date="2019" name="Int. J. Syst. Evol. Microbiol.">
        <title>The Global Catalogue of Microorganisms (GCM) 10K type strain sequencing project: providing services to taxonomists for standard genome sequencing and annotation.</title>
        <authorList>
            <consortium name="The Broad Institute Genomics Platform"/>
            <consortium name="The Broad Institute Genome Sequencing Center for Infectious Disease"/>
            <person name="Wu L."/>
            <person name="Ma J."/>
        </authorList>
    </citation>
    <scope>NUCLEOTIDE SEQUENCE [LARGE SCALE GENOMIC DNA]</scope>
    <source>
        <strain evidence="3">GH52</strain>
    </source>
</reference>
<name>A0ABW4YGC3_9BACL</name>
<protein>
    <submittedName>
        <fullName evidence="2">TraX family protein</fullName>
    </submittedName>
</protein>
<keyword evidence="3" id="KW-1185">Reference proteome</keyword>